<accession>A0A381YK81</accession>
<keyword evidence="1" id="KW-0812">Transmembrane</keyword>
<name>A0A381YK81_9ZZZZ</name>
<protein>
    <submittedName>
        <fullName evidence="2">Uncharacterized protein</fullName>
    </submittedName>
</protein>
<keyword evidence="1" id="KW-0472">Membrane</keyword>
<sequence>MNLIAPASTITFGNISKIEMLSKNGSMSSAIFTAVIPSPVIIIPFSFI</sequence>
<dbReference type="AlphaFoldDB" id="A0A381YK81"/>
<proteinExistence type="predicted"/>
<dbReference type="EMBL" id="UINC01018343">
    <property type="protein sequence ID" value="SVA76971.1"/>
    <property type="molecule type" value="Genomic_DNA"/>
</dbReference>
<evidence type="ECO:0000313" key="2">
    <source>
        <dbReference type="EMBL" id="SVA76971.1"/>
    </source>
</evidence>
<organism evidence="2">
    <name type="scientific">marine metagenome</name>
    <dbReference type="NCBI Taxonomy" id="408172"/>
    <lineage>
        <taxon>unclassified sequences</taxon>
        <taxon>metagenomes</taxon>
        <taxon>ecological metagenomes</taxon>
    </lineage>
</organism>
<feature type="transmembrane region" description="Helical" evidence="1">
    <location>
        <begin position="27"/>
        <end position="47"/>
    </location>
</feature>
<gene>
    <name evidence="2" type="ORF">METZ01_LOCUS129825</name>
</gene>
<evidence type="ECO:0000256" key="1">
    <source>
        <dbReference type="SAM" id="Phobius"/>
    </source>
</evidence>
<keyword evidence="1" id="KW-1133">Transmembrane helix</keyword>
<reference evidence="2" key="1">
    <citation type="submission" date="2018-05" db="EMBL/GenBank/DDBJ databases">
        <authorList>
            <person name="Lanie J.A."/>
            <person name="Ng W.-L."/>
            <person name="Kazmierczak K.M."/>
            <person name="Andrzejewski T.M."/>
            <person name="Davidsen T.M."/>
            <person name="Wayne K.J."/>
            <person name="Tettelin H."/>
            <person name="Glass J.I."/>
            <person name="Rusch D."/>
            <person name="Podicherti R."/>
            <person name="Tsui H.-C.T."/>
            <person name="Winkler M.E."/>
        </authorList>
    </citation>
    <scope>NUCLEOTIDE SEQUENCE</scope>
</reference>